<comment type="caution">
    <text evidence="7">The sequence shown here is derived from an EMBL/GenBank/DDBJ whole genome shotgun (WGS) entry which is preliminary data.</text>
</comment>
<evidence type="ECO:0000256" key="4">
    <source>
        <dbReference type="RuleBase" id="RU003719"/>
    </source>
</evidence>
<dbReference type="EMBL" id="JROM01000017">
    <property type="protein sequence ID" value="KHE74666.1"/>
    <property type="molecule type" value="Genomic_DNA"/>
</dbReference>
<dbReference type="Pfam" id="PF00389">
    <property type="entry name" value="2-Hacid_dh"/>
    <property type="match status" value="1"/>
</dbReference>
<sequence>MKTPRFLVTREIPEPGPSILEDAGDVEIRDGMSGDELRKAVTGGEYDVVVSQVSDRFDADLLSEARIRGIANYAVGYNNIDVAAAAEHGIAVGNTPDVLNDATANTAMLLLLGAARRAHEAAEYLRDGKFTGIGPQLLVGQDITGATLGIAGMGRIGKAVARRALGFGMTVIFTQRPPEDREVSDNELGDLAGRVRQVPWDELVETSDYLSLHVPLTEDTTHLVDADVLRRMKSTAVLVNTARGPVVDENALVSALRDGEIFAAGLDVFENEPQLADGLADLPNAFLLPHVGSAEVGSRAGMARKAAENAVAMARGEKPPYEVTP</sequence>
<dbReference type="Gene3D" id="3.40.50.720">
    <property type="entry name" value="NAD(P)-binding Rossmann-like Domain"/>
    <property type="match status" value="2"/>
</dbReference>
<dbReference type="STRING" id="223184.AS25_05110"/>
<evidence type="ECO:0000256" key="3">
    <source>
        <dbReference type="ARBA" id="ARBA00023027"/>
    </source>
</evidence>
<evidence type="ECO:0000313" key="8">
    <source>
        <dbReference type="Proteomes" id="UP000030664"/>
    </source>
</evidence>
<dbReference type="AlphaFoldDB" id="A0A0B0D9I6"/>
<dbReference type="PANTHER" id="PTHR10996">
    <property type="entry name" value="2-HYDROXYACID DEHYDROGENASE-RELATED"/>
    <property type="match status" value="1"/>
</dbReference>
<dbReference type="RefSeq" id="WP_035962722.1">
    <property type="nucleotide sequence ID" value="NZ_JROM01000017.1"/>
</dbReference>
<dbReference type="PROSITE" id="PS00671">
    <property type="entry name" value="D_2_HYDROXYACID_DH_3"/>
    <property type="match status" value="1"/>
</dbReference>
<evidence type="ECO:0000259" key="6">
    <source>
        <dbReference type="Pfam" id="PF02826"/>
    </source>
</evidence>
<protein>
    <submittedName>
        <fullName evidence="7">Glyoxylate reductase</fullName>
    </submittedName>
</protein>
<organism evidence="7 8">
    <name type="scientific">Kocuria marina</name>
    <dbReference type="NCBI Taxonomy" id="223184"/>
    <lineage>
        <taxon>Bacteria</taxon>
        <taxon>Bacillati</taxon>
        <taxon>Actinomycetota</taxon>
        <taxon>Actinomycetes</taxon>
        <taxon>Micrococcales</taxon>
        <taxon>Micrococcaceae</taxon>
        <taxon>Kocuria</taxon>
    </lineage>
</organism>
<feature type="domain" description="D-isomer specific 2-hydroxyacid dehydrogenase catalytic" evidence="5">
    <location>
        <begin position="7"/>
        <end position="323"/>
    </location>
</feature>
<proteinExistence type="inferred from homology"/>
<dbReference type="InterPro" id="IPR006139">
    <property type="entry name" value="D-isomer_2_OHA_DH_cat_dom"/>
</dbReference>
<dbReference type="GO" id="GO:0005829">
    <property type="term" value="C:cytosol"/>
    <property type="evidence" value="ECO:0007669"/>
    <property type="project" value="TreeGrafter"/>
</dbReference>
<evidence type="ECO:0000259" key="5">
    <source>
        <dbReference type="Pfam" id="PF00389"/>
    </source>
</evidence>
<feature type="domain" description="D-isomer specific 2-hydroxyacid dehydrogenase NAD-binding" evidence="6">
    <location>
        <begin position="109"/>
        <end position="292"/>
    </location>
</feature>
<dbReference type="PANTHER" id="PTHR10996:SF257">
    <property type="entry name" value="GLYOXYLATE REDUCTASE 1"/>
    <property type="match status" value="1"/>
</dbReference>
<reference evidence="7 8" key="1">
    <citation type="submission" date="2014-09" db="EMBL/GenBank/DDBJ databases">
        <title>High-quality draft genome sequence of Kocuria marina SO9-6, an actinobacterium isolated from a copper mine.</title>
        <authorList>
            <person name="Castro D.B."/>
            <person name="Pereira L.B."/>
            <person name="Silva M.V."/>
            <person name="Silva B.P."/>
            <person name="Zanardi B.R."/>
            <person name="Carlos C."/>
            <person name="Belgini D.R."/>
            <person name="Limache E.G."/>
            <person name="Lacerda G.V."/>
            <person name="Nery M.B."/>
            <person name="Gomes M.B."/>
            <person name="Souza S."/>
            <person name="Silva T.M."/>
            <person name="Rodrigues V.D."/>
            <person name="Paulino L.C."/>
            <person name="Vicentini R."/>
            <person name="Ferraz L.F."/>
            <person name="Ottoboni L.M."/>
        </authorList>
    </citation>
    <scope>NUCLEOTIDE SEQUENCE [LARGE SCALE GENOMIC DNA]</scope>
    <source>
        <strain evidence="7 8">SO9-6</strain>
    </source>
</reference>
<dbReference type="InterPro" id="IPR029753">
    <property type="entry name" value="D-isomer_DH_CS"/>
</dbReference>
<dbReference type="SUPFAM" id="SSF52283">
    <property type="entry name" value="Formate/glycerate dehydrogenase catalytic domain-like"/>
    <property type="match status" value="1"/>
</dbReference>
<evidence type="ECO:0000313" key="7">
    <source>
        <dbReference type="EMBL" id="KHE74666.1"/>
    </source>
</evidence>
<dbReference type="InterPro" id="IPR006140">
    <property type="entry name" value="D-isomer_DH_NAD-bd"/>
</dbReference>
<dbReference type="CDD" id="cd05301">
    <property type="entry name" value="GDH"/>
    <property type="match status" value="1"/>
</dbReference>
<dbReference type="GO" id="GO:0016618">
    <property type="term" value="F:hydroxypyruvate reductase [NAD(P)H] activity"/>
    <property type="evidence" value="ECO:0007669"/>
    <property type="project" value="TreeGrafter"/>
</dbReference>
<dbReference type="InterPro" id="IPR050223">
    <property type="entry name" value="D-isomer_2-hydroxyacid_DH"/>
</dbReference>
<dbReference type="GO" id="GO:0051287">
    <property type="term" value="F:NAD binding"/>
    <property type="evidence" value="ECO:0007669"/>
    <property type="project" value="InterPro"/>
</dbReference>
<dbReference type="GO" id="GO:0030267">
    <property type="term" value="F:glyoxylate reductase (NADPH) activity"/>
    <property type="evidence" value="ECO:0007669"/>
    <property type="project" value="TreeGrafter"/>
</dbReference>
<dbReference type="InterPro" id="IPR036291">
    <property type="entry name" value="NAD(P)-bd_dom_sf"/>
</dbReference>
<name>A0A0B0D9I6_9MICC</name>
<gene>
    <name evidence="7" type="ORF">AS25_05110</name>
</gene>
<dbReference type="Proteomes" id="UP000030664">
    <property type="component" value="Unassembled WGS sequence"/>
</dbReference>
<dbReference type="SUPFAM" id="SSF51735">
    <property type="entry name" value="NAD(P)-binding Rossmann-fold domains"/>
    <property type="match status" value="1"/>
</dbReference>
<accession>A0A0B0D9I6</accession>
<keyword evidence="3" id="KW-0520">NAD</keyword>
<evidence type="ECO:0000256" key="1">
    <source>
        <dbReference type="ARBA" id="ARBA00005854"/>
    </source>
</evidence>
<dbReference type="Pfam" id="PF02826">
    <property type="entry name" value="2-Hacid_dh_C"/>
    <property type="match status" value="1"/>
</dbReference>
<keyword evidence="2 4" id="KW-0560">Oxidoreductase</keyword>
<dbReference type="eggNOG" id="COG1052">
    <property type="taxonomic scope" value="Bacteria"/>
</dbReference>
<dbReference type="FunFam" id="3.40.50.720:FF:000203">
    <property type="entry name" value="D-3-phosphoglycerate dehydrogenase (SerA)"/>
    <property type="match status" value="1"/>
</dbReference>
<comment type="similarity">
    <text evidence="1 4">Belongs to the D-isomer specific 2-hydroxyacid dehydrogenase family.</text>
</comment>
<evidence type="ECO:0000256" key="2">
    <source>
        <dbReference type="ARBA" id="ARBA00023002"/>
    </source>
</evidence>